<dbReference type="UniPathway" id="UPA00078"/>
<dbReference type="HAMAP" id="MF_00835">
    <property type="entry name" value="BioC"/>
    <property type="match status" value="1"/>
</dbReference>
<evidence type="ECO:0000313" key="10">
    <source>
        <dbReference type="EMBL" id="SIN68792.1"/>
    </source>
</evidence>
<dbReference type="STRING" id="364032.SAMN05443662_0058"/>
<dbReference type="InterPro" id="IPR013216">
    <property type="entry name" value="Methyltransf_11"/>
</dbReference>
<reference evidence="10 11" key="1">
    <citation type="submission" date="2016-11" db="EMBL/GenBank/DDBJ databases">
        <authorList>
            <person name="Jaros S."/>
            <person name="Januszkiewicz K."/>
            <person name="Wedrychowicz H."/>
        </authorList>
    </citation>
    <scope>NUCLEOTIDE SEQUENCE [LARGE SCALE GENOMIC DNA]</scope>
    <source>
        <strain evidence="10 11">DSM 17737</strain>
    </source>
</reference>
<protein>
    <recommendedName>
        <fullName evidence="3 8">Malonyl-[acyl-carrier protein] O-methyltransferase</fullName>
        <shortName evidence="8">Malonyl-ACP O-methyltransferase</shortName>
        <ecNumber evidence="3 8">2.1.1.197</ecNumber>
    </recommendedName>
    <alternativeName>
        <fullName evidence="8">Biotin synthesis protein BioC</fullName>
    </alternativeName>
</protein>
<comment type="similarity">
    <text evidence="8">Belongs to the methyltransferase superfamily.</text>
</comment>
<accession>A0A1N6DDE4</accession>
<dbReference type="EC" id="2.1.1.197" evidence="3 8"/>
<dbReference type="InterPro" id="IPR050602">
    <property type="entry name" value="Malonyl-ACP_OMT"/>
</dbReference>
<evidence type="ECO:0000256" key="3">
    <source>
        <dbReference type="ARBA" id="ARBA00012327"/>
    </source>
</evidence>
<proteinExistence type="inferred from homology"/>
<evidence type="ECO:0000256" key="2">
    <source>
        <dbReference type="ARBA" id="ARBA00004746"/>
    </source>
</evidence>
<dbReference type="AlphaFoldDB" id="A0A1N6DDE4"/>
<evidence type="ECO:0000256" key="5">
    <source>
        <dbReference type="ARBA" id="ARBA00022679"/>
    </source>
</evidence>
<dbReference type="RefSeq" id="WP_074200409.1">
    <property type="nucleotide sequence ID" value="NZ_FSRE01000001.1"/>
</dbReference>
<comment type="function">
    <text evidence="8">Converts the free carboxyl group of a malonyl-thioester to its methyl ester by transfer of a methyl group from S-adenosyl-L-methionine (SAM). It allows to synthesize pimeloyl-ACP via the fatty acid synthetic pathway.</text>
</comment>
<sequence>MPHRHSVRQHFSRAAARYDEAAVLQRAVADHLDERLDLVTLAPKRILDVGAGTGILTEKMLARYPDAEVVAVDLSEAMLRWAHGKLQRPRWPLLGGLCERLGWTRCPAQLVAADAARLPFADGVFDLVVSNLMLQWCEDLDAVLRELRRVLRPEGLLMFTSFGPDTLKELRAAWAQVDSREHVNTFIDMHDVGDALIRAGFAQPVMDVEHFTLTYDVPMGVLQDLKALGATYAPNDRRGLTGKGTLQRMLEAYEVFRQPDGRVPATYEVVHGHAWAGQEIIKGPNRPRDGVVEMTLDEFQAQLKRRGD</sequence>
<dbReference type="SUPFAM" id="SSF53335">
    <property type="entry name" value="S-adenosyl-L-methionine-dependent methyltransferases"/>
    <property type="match status" value="1"/>
</dbReference>
<evidence type="ECO:0000313" key="11">
    <source>
        <dbReference type="Proteomes" id="UP000198461"/>
    </source>
</evidence>
<organism evidence="10 11">
    <name type="scientific">Sulfurivirga caldicuralii</name>
    <dbReference type="NCBI Taxonomy" id="364032"/>
    <lineage>
        <taxon>Bacteria</taxon>
        <taxon>Pseudomonadati</taxon>
        <taxon>Pseudomonadota</taxon>
        <taxon>Gammaproteobacteria</taxon>
        <taxon>Thiotrichales</taxon>
        <taxon>Piscirickettsiaceae</taxon>
        <taxon>Sulfurivirga</taxon>
    </lineage>
</organism>
<dbReference type="InterPro" id="IPR011814">
    <property type="entry name" value="BioC"/>
</dbReference>
<dbReference type="GO" id="GO:0032259">
    <property type="term" value="P:methylation"/>
    <property type="evidence" value="ECO:0007669"/>
    <property type="project" value="UniProtKB-KW"/>
</dbReference>
<dbReference type="InterPro" id="IPR029063">
    <property type="entry name" value="SAM-dependent_MTases_sf"/>
</dbReference>
<dbReference type="Gene3D" id="3.40.50.150">
    <property type="entry name" value="Vaccinia Virus protein VP39"/>
    <property type="match status" value="1"/>
</dbReference>
<dbReference type="GO" id="GO:0010340">
    <property type="term" value="F:carboxyl-O-methyltransferase activity"/>
    <property type="evidence" value="ECO:0007669"/>
    <property type="project" value="UniProtKB-UniRule"/>
</dbReference>
<evidence type="ECO:0000256" key="4">
    <source>
        <dbReference type="ARBA" id="ARBA00022603"/>
    </source>
</evidence>
<dbReference type="GO" id="GO:0008757">
    <property type="term" value="F:S-adenosylmethionine-dependent methyltransferase activity"/>
    <property type="evidence" value="ECO:0007669"/>
    <property type="project" value="InterPro"/>
</dbReference>
<dbReference type="Proteomes" id="UP000198461">
    <property type="component" value="Unassembled WGS sequence"/>
</dbReference>
<keyword evidence="7 8" id="KW-0093">Biotin biosynthesis</keyword>
<feature type="domain" description="Methyltransferase type 11" evidence="9">
    <location>
        <begin position="47"/>
        <end position="159"/>
    </location>
</feature>
<evidence type="ECO:0000259" key="9">
    <source>
        <dbReference type="Pfam" id="PF08241"/>
    </source>
</evidence>
<evidence type="ECO:0000256" key="6">
    <source>
        <dbReference type="ARBA" id="ARBA00022691"/>
    </source>
</evidence>
<dbReference type="NCBIfam" id="TIGR02072">
    <property type="entry name" value="BioC"/>
    <property type="match status" value="1"/>
</dbReference>
<name>A0A1N6DDE4_9GAMM</name>
<keyword evidence="6 8" id="KW-0949">S-adenosyl-L-methionine</keyword>
<comment type="catalytic activity">
    <reaction evidence="1 8">
        <text>malonyl-[ACP] + S-adenosyl-L-methionine = malonyl-[ACP] methyl ester + S-adenosyl-L-homocysteine</text>
        <dbReference type="Rhea" id="RHEA:17105"/>
        <dbReference type="Rhea" id="RHEA-COMP:9623"/>
        <dbReference type="Rhea" id="RHEA-COMP:9954"/>
        <dbReference type="ChEBI" id="CHEBI:57856"/>
        <dbReference type="ChEBI" id="CHEBI:59789"/>
        <dbReference type="ChEBI" id="CHEBI:78449"/>
        <dbReference type="ChEBI" id="CHEBI:78845"/>
        <dbReference type="EC" id="2.1.1.197"/>
    </reaction>
</comment>
<dbReference type="CDD" id="cd02440">
    <property type="entry name" value="AdoMet_MTases"/>
    <property type="match status" value="1"/>
</dbReference>
<dbReference type="PANTHER" id="PTHR13090">
    <property type="entry name" value="ARGININE-HYDROXYLASE NDUFAF5, MITOCHONDRIAL"/>
    <property type="match status" value="1"/>
</dbReference>
<keyword evidence="4 8" id="KW-0489">Methyltransferase</keyword>
<evidence type="ECO:0000256" key="8">
    <source>
        <dbReference type="HAMAP-Rule" id="MF_00835"/>
    </source>
</evidence>
<comment type="pathway">
    <text evidence="2 8">Cofactor biosynthesis; biotin biosynthesis.</text>
</comment>
<dbReference type="GO" id="GO:0102130">
    <property type="term" value="F:malonyl-CoA methyltransferase activity"/>
    <property type="evidence" value="ECO:0007669"/>
    <property type="project" value="UniProtKB-EC"/>
</dbReference>
<keyword evidence="11" id="KW-1185">Reference proteome</keyword>
<dbReference type="GO" id="GO:0009102">
    <property type="term" value="P:biotin biosynthetic process"/>
    <property type="evidence" value="ECO:0007669"/>
    <property type="project" value="UniProtKB-UniRule"/>
</dbReference>
<evidence type="ECO:0000256" key="1">
    <source>
        <dbReference type="ARBA" id="ARBA00000852"/>
    </source>
</evidence>
<keyword evidence="5 8" id="KW-0808">Transferase</keyword>
<dbReference type="Pfam" id="PF08241">
    <property type="entry name" value="Methyltransf_11"/>
    <property type="match status" value="1"/>
</dbReference>
<dbReference type="OrthoDB" id="9760689at2"/>
<evidence type="ECO:0000256" key="7">
    <source>
        <dbReference type="ARBA" id="ARBA00022756"/>
    </source>
</evidence>
<dbReference type="EMBL" id="FSRE01000001">
    <property type="protein sequence ID" value="SIN68792.1"/>
    <property type="molecule type" value="Genomic_DNA"/>
</dbReference>
<dbReference type="PANTHER" id="PTHR13090:SF1">
    <property type="entry name" value="ARGININE-HYDROXYLASE NDUFAF5, MITOCHONDRIAL"/>
    <property type="match status" value="1"/>
</dbReference>
<gene>
    <name evidence="8" type="primary">bioC</name>
    <name evidence="10" type="ORF">SAMN05443662_0058</name>
</gene>